<dbReference type="GO" id="GO:0005886">
    <property type="term" value="C:plasma membrane"/>
    <property type="evidence" value="ECO:0007669"/>
    <property type="project" value="UniProtKB-SubCell"/>
</dbReference>
<evidence type="ECO:0000256" key="3">
    <source>
        <dbReference type="ARBA" id="ARBA00022692"/>
    </source>
</evidence>
<evidence type="ECO:0000313" key="16">
    <source>
        <dbReference type="Proteomes" id="UP000006512"/>
    </source>
</evidence>
<dbReference type="RefSeq" id="WP_006273963.1">
    <property type="nucleotide sequence ID" value="NZ_GL883079.1"/>
</dbReference>
<keyword evidence="12" id="KW-1003">Cell membrane</keyword>
<comment type="similarity">
    <text evidence="12 13">Belongs to the ATPase B chain family.</text>
</comment>
<evidence type="ECO:0000256" key="10">
    <source>
        <dbReference type="ARBA" id="ARBA00025614"/>
    </source>
</evidence>
<evidence type="ECO:0000256" key="4">
    <source>
        <dbReference type="ARBA" id="ARBA00022781"/>
    </source>
</evidence>
<dbReference type="GO" id="GO:0012505">
    <property type="term" value="C:endomembrane system"/>
    <property type="evidence" value="ECO:0007669"/>
    <property type="project" value="UniProtKB-SubCell"/>
</dbReference>
<comment type="function">
    <text evidence="10">Component of the F(0) channel, it forms part of the peripheral stalk, linking F(1) to F(0). The b'-subunit is a diverged and duplicated form of b found in plants and photosynthetic bacteria.</text>
</comment>
<keyword evidence="1 12" id="KW-0813">Transport</keyword>
<dbReference type="GO" id="GO:0046933">
    <property type="term" value="F:proton-transporting ATP synthase activity, rotational mechanism"/>
    <property type="evidence" value="ECO:0007669"/>
    <property type="project" value="UniProtKB-UniRule"/>
</dbReference>
<name>F4QRN8_9CAUL</name>
<keyword evidence="4 12" id="KW-0375">Hydrogen ion transport</keyword>
<dbReference type="HAMAP" id="MF_01398">
    <property type="entry name" value="ATP_synth_b_bprime"/>
    <property type="match status" value="1"/>
</dbReference>
<keyword evidence="8 12" id="KW-0066">ATP synthesis</keyword>
<evidence type="ECO:0000256" key="5">
    <source>
        <dbReference type="ARBA" id="ARBA00022989"/>
    </source>
</evidence>
<evidence type="ECO:0000256" key="11">
    <source>
        <dbReference type="ARBA" id="ARBA00037847"/>
    </source>
</evidence>
<evidence type="ECO:0000256" key="13">
    <source>
        <dbReference type="RuleBase" id="RU003848"/>
    </source>
</evidence>
<evidence type="ECO:0000256" key="1">
    <source>
        <dbReference type="ARBA" id="ARBA00022448"/>
    </source>
</evidence>
<evidence type="ECO:0000256" key="8">
    <source>
        <dbReference type="ARBA" id="ARBA00023310"/>
    </source>
</evidence>
<evidence type="ECO:0000256" key="7">
    <source>
        <dbReference type="ARBA" id="ARBA00023136"/>
    </source>
</evidence>
<comment type="subcellular location">
    <subcellularLocation>
        <location evidence="12">Cell membrane</location>
        <topology evidence="12">Single-pass membrane protein</topology>
    </subcellularLocation>
    <subcellularLocation>
        <location evidence="11">Endomembrane system</location>
        <topology evidence="11">Single-pass membrane protein</topology>
    </subcellularLocation>
</comment>
<keyword evidence="15" id="KW-0378">Hydrolase</keyword>
<keyword evidence="7 12" id="KW-0472">Membrane</keyword>
<dbReference type="Pfam" id="PF00430">
    <property type="entry name" value="ATP-synt_B"/>
    <property type="match status" value="1"/>
</dbReference>
<evidence type="ECO:0000256" key="6">
    <source>
        <dbReference type="ARBA" id="ARBA00023065"/>
    </source>
</evidence>
<dbReference type="AlphaFoldDB" id="F4QRN8"/>
<comment type="function">
    <text evidence="9 12">F(1)F(0) ATP synthase produces ATP from ADP in the presence of a proton or sodium gradient. F-type ATPases consist of two structural domains, F(1) containing the extramembraneous catalytic core and F(0) containing the membrane proton channel, linked together by a central stalk and a peripheral stalk. During catalysis, ATP synthesis in the catalytic domain of F(1) is coupled via a rotary mechanism of the central stalk subunits to proton translocation.</text>
</comment>
<dbReference type="OrthoDB" id="7210836at2"/>
<evidence type="ECO:0000313" key="15">
    <source>
        <dbReference type="EMBL" id="EGF90164.1"/>
    </source>
</evidence>
<comment type="subunit">
    <text evidence="12">F-type ATPases have 2 components, F(1) - the catalytic core - and F(0) - the membrane proton channel. F(1) has five subunits: alpha(3), beta(3), gamma(1), delta(1), epsilon(1). F(0) has three main subunits: a(1), b(2) and c(10-14). The alpha and beta chains form an alternating ring which encloses part of the gamma chain. F(1) is attached to F(0) by a central stalk formed by the gamma and epsilon chains, while a peripheral stalk is formed by the delta and b chains.</text>
</comment>
<keyword evidence="6 12" id="KW-0406">Ion transport</keyword>
<dbReference type="STRING" id="715226.ABI_31790"/>
<organism evidence="15 16">
    <name type="scientific">Asticcacaulis biprosthecium C19</name>
    <dbReference type="NCBI Taxonomy" id="715226"/>
    <lineage>
        <taxon>Bacteria</taxon>
        <taxon>Pseudomonadati</taxon>
        <taxon>Pseudomonadota</taxon>
        <taxon>Alphaproteobacteria</taxon>
        <taxon>Caulobacterales</taxon>
        <taxon>Caulobacteraceae</taxon>
        <taxon>Asticcacaulis</taxon>
    </lineage>
</organism>
<evidence type="ECO:0000256" key="2">
    <source>
        <dbReference type="ARBA" id="ARBA00022547"/>
    </source>
</evidence>
<keyword evidence="16" id="KW-1185">Reference proteome</keyword>
<dbReference type="EMBL" id="GL883079">
    <property type="protein sequence ID" value="EGF90164.1"/>
    <property type="molecule type" value="Genomic_DNA"/>
</dbReference>
<gene>
    <name evidence="12" type="primary">atpF</name>
    <name evidence="15" type="ORF">ABI_31790</name>
</gene>
<keyword evidence="2 12" id="KW-0138">CF(0)</keyword>
<dbReference type="HOGENOM" id="CLU_079215_6_1_5"/>
<protein>
    <recommendedName>
        <fullName evidence="12">ATP synthase subunit b</fullName>
    </recommendedName>
    <alternativeName>
        <fullName evidence="12">ATP synthase F(0) sector subunit b</fullName>
    </alternativeName>
    <alternativeName>
        <fullName evidence="12">ATPase subunit I</fullName>
    </alternativeName>
    <alternativeName>
        <fullName evidence="12">F-type ATPase subunit b</fullName>
        <shortName evidence="12">F-ATPase subunit b</shortName>
    </alternativeName>
</protein>
<dbReference type="eggNOG" id="COG0711">
    <property type="taxonomic scope" value="Bacteria"/>
</dbReference>
<evidence type="ECO:0000256" key="12">
    <source>
        <dbReference type="HAMAP-Rule" id="MF_01398"/>
    </source>
</evidence>
<keyword evidence="5 12" id="KW-1133">Transmembrane helix</keyword>
<dbReference type="GO" id="GO:0045259">
    <property type="term" value="C:proton-transporting ATP synthase complex"/>
    <property type="evidence" value="ECO:0007669"/>
    <property type="project" value="UniProtKB-KW"/>
</dbReference>
<dbReference type="GO" id="GO:0016787">
    <property type="term" value="F:hydrolase activity"/>
    <property type="evidence" value="ECO:0007669"/>
    <property type="project" value="UniProtKB-KW"/>
</dbReference>
<keyword evidence="14" id="KW-0175">Coiled coil</keyword>
<sequence>MFNLADAETWVRIALVLFFLILIVAKVPGKVWGSLGDTGKAVRAELDEAVRIRQEATDLLNTIKAQRVAAEQKARELIALAEEEAARLSKEAREKLAESIQRREELAERKIAQAEAKATADVKAAAADLAAQLAESILADRIAKTTNDPLVDKAIRQIPGRLN</sequence>
<evidence type="ECO:0000256" key="9">
    <source>
        <dbReference type="ARBA" id="ARBA00025198"/>
    </source>
</evidence>
<feature type="coiled-coil region" evidence="14">
    <location>
        <begin position="53"/>
        <end position="117"/>
    </location>
</feature>
<proteinExistence type="inferred from homology"/>
<dbReference type="Proteomes" id="UP000006512">
    <property type="component" value="Unassembled WGS sequence"/>
</dbReference>
<accession>F4QRN8</accession>
<dbReference type="InterPro" id="IPR002146">
    <property type="entry name" value="ATP_synth_b/b'su_bac/chlpt"/>
</dbReference>
<reference evidence="16" key="1">
    <citation type="submission" date="2011-03" db="EMBL/GenBank/DDBJ databases">
        <title>Draft genome sequence of Brevundimonas diminuta.</title>
        <authorList>
            <person name="Brown P.J.B."/>
            <person name="Buechlein A."/>
            <person name="Hemmerich C."/>
            <person name="Brun Y.V."/>
        </authorList>
    </citation>
    <scope>NUCLEOTIDE SEQUENCE [LARGE SCALE GENOMIC DNA]</scope>
    <source>
        <strain evidence="16">C19</strain>
    </source>
</reference>
<evidence type="ECO:0000256" key="14">
    <source>
        <dbReference type="SAM" id="Coils"/>
    </source>
</evidence>
<keyword evidence="3 12" id="KW-0812">Transmembrane</keyword>